<proteinExistence type="predicted"/>
<evidence type="ECO:0000313" key="1">
    <source>
        <dbReference type="EMBL" id="TQL58528.1"/>
    </source>
</evidence>
<sequence length="157" mass="17004">MASIKEQLEAKRRRTASVLIPVEDARREASEMERAKGRLALALAEESQGDTSELEAELEAAVSAWQAKHAEVVFQALGSDVYEGLLAPHYGAGGDLDPVAATPVLAAACAVDEDLQDIDWWIAQVASDRWSRGERADLFTALLQLNVDGLYRSVPKG</sequence>
<reference evidence="1 2" key="1">
    <citation type="submission" date="2019-06" db="EMBL/GenBank/DDBJ databases">
        <title>Sequencing the genomes of 1000 actinobacteria strains.</title>
        <authorList>
            <person name="Klenk H.-P."/>
        </authorList>
    </citation>
    <scope>NUCLEOTIDE SEQUENCE [LARGE SCALE GENOMIC DNA]</scope>
    <source>
        <strain evidence="1 2">DSM 4813</strain>
    </source>
</reference>
<accession>A0A542ZDX8</accession>
<name>A0A542ZDX8_RARFA</name>
<dbReference type="EMBL" id="VFOS01000003">
    <property type="protein sequence ID" value="TQL58528.1"/>
    <property type="molecule type" value="Genomic_DNA"/>
</dbReference>
<dbReference type="AlphaFoldDB" id="A0A542ZDX8"/>
<protein>
    <submittedName>
        <fullName evidence="1">Uncharacterized protein</fullName>
    </submittedName>
</protein>
<keyword evidence="2" id="KW-1185">Reference proteome</keyword>
<dbReference type="RefSeq" id="WP_142121501.1">
    <property type="nucleotide sequence ID" value="NZ_BAAASV010000002.1"/>
</dbReference>
<gene>
    <name evidence="1" type="ORF">FB461_1943</name>
</gene>
<organism evidence="1 2">
    <name type="scientific">Rarobacter faecitabidus</name>
    <dbReference type="NCBI Taxonomy" id="13243"/>
    <lineage>
        <taxon>Bacteria</taxon>
        <taxon>Bacillati</taxon>
        <taxon>Actinomycetota</taxon>
        <taxon>Actinomycetes</taxon>
        <taxon>Micrococcales</taxon>
        <taxon>Rarobacteraceae</taxon>
        <taxon>Rarobacter</taxon>
    </lineage>
</organism>
<evidence type="ECO:0000313" key="2">
    <source>
        <dbReference type="Proteomes" id="UP000315389"/>
    </source>
</evidence>
<comment type="caution">
    <text evidence="1">The sequence shown here is derived from an EMBL/GenBank/DDBJ whole genome shotgun (WGS) entry which is preliminary data.</text>
</comment>
<dbReference type="Proteomes" id="UP000315389">
    <property type="component" value="Unassembled WGS sequence"/>
</dbReference>